<dbReference type="EMBL" id="JBHMAJ010000007">
    <property type="protein sequence ID" value="MFB9825007.1"/>
    <property type="molecule type" value="Genomic_DNA"/>
</dbReference>
<evidence type="ECO:0000313" key="3">
    <source>
        <dbReference type="Proteomes" id="UP001589595"/>
    </source>
</evidence>
<dbReference type="Proteomes" id="UP001589595">
    <property type="component" value="Unassembled WGS sequence"/>
</dbReference>
<gene>
    <name evidence="2" type="ORF">ACFFOL_12620</name>
</gene>
<name>A0ABD5MUU1_9EURY</name>
<evidence type="ECO:0000256" key="1">
    <source>
        <dbReference type="SAM" id="MobiDB-lite"/>
    </source>
</evidence>
<dbReference type="PANTHER" id="PTHR35519:SF2">
    <property type="entry name" value="PH DOMAIN PROTEIN"/>
    <property type="match status" value="1"/>
</dbReference>
<dbReference type="RefSeq" id="WP_222922970.1">
    <property type="nucleotide sequence ID" value="NZ_CP082286.1"/>
</dbReference>
<dbReference type="GeneID" id="67210350"/>
<proteinExistence type="predicted"/>
<comment type="caution">
    <text evidence="2">The sequence shown here is derived from an EMBL/GenBank/DDBJ whole genome shotgun (WGS) entry which is preliminary data.</text>
</comment>
<accession>A0ABD5MUU1</accession>
<feature type="region of interest" description="Disordered" evidence="1">
    <location>
        <begin position="130"/>
        <end position="152"/>
    </location>
</feature>
<sequence>MTDPESLTMDLPESVDEPALRRVKTVARVMDEAVEIPGTGIRVGLDPVLGVVPGAGDAVAAGISLYIVAEAAYLGVPLSTIVRMLANVAADAVLGSIPVVGPVFDTFIRANKWNASYIEEFVADAAGDDEGEAVDAPADEDDGPVVIEITEE</sequence>
<organism evidence="2 3">
    <name type="scientific">Halobaculum roseum</name>
    <dbReference type="NCBI Taxonomy" id="2175149"/>
    <lineage>
        <taxon>Archaea</taxon>
        <taxon>Methanobacteriati</taxon>
        <taxon>Methanobacteriota</taxon>
        <taxon>Stenosarchaea group</taxon>
        <taxon>Halobacteria</taxon>
        <taxon>Halobacteriales</taxon>
        <taxon>Haloferacaceae</taxon>
        <taxon>Halobaculum</taxon>
    </lineage>
</organism>
<reference evidence="2" key="1">
    <citation type="submission" date="2024-09" db="EMBL/GenBank/DDBJ databases">
        <authorList>
            <person name="Sun Q."/>
        </authorList>
    </citation>
    <scope>NUCLEOTIDE SEQUENCE [LARGE SCALE GENOMIC DNA]</scope>
    <source>
        <strain evidence="2">JCM 31273</strain>
    </source>
</reference>
<dbReference type="AlphaFoldDB" id="A0ABD5MUU1"/>
<dbReference type="Pfam" id="PF13430">
    <property type="entry name" value="DUF4112"/>
    <property type="match status" value="1"/>
</dbReference>
<protein>
    <submittedName>
        <fullName evidence="2">DUF4112 domain-containing protein</fullName>
    </submittedName>
</protein>
<dbReference type="InterPro" id="IPR025187">
    <property type="entry name" value="DUF4112"/>
</dbReference>
<evidence type="ECO:0000313" key="2">
    <source>
        <dbReference type="EMBL" id="MFB9825007.1"/>
    </source>
</evidence>
<dbReference type="PANTHER" id="PTHR35519">
    <property type="entry name" value="MEMBRANE PROTEINS"/>
    <property type="match status" value="1"/>
</dbReference>
<keyword evidence="3" id="KW-1185">Reference proteome</keyword>